<dbReference type="Proteomes" id="UP000276834">
    <property type="component" value="Unassembled WGS sequence"/>
</dbReference>
<gene>
    <name evidence="1" type="ORF">DV515_00011340</name>
</gene>
<keyword evidence="2" id="KW-1185">Reference proteome</keyword>
<dbReference type="AlphaFoldDB" id="A0A3L8S7J5"/>
<evidence type="ECO:0000313" key="2">
    <source>
        <dbReference type="Proteomes" id="UP000276834"/>
    </source>
</evidence>
<sequence>MIKSSWFYVKFKHAEKIREQRRARAAGCGSNFSTVQVSVSQFTVRVRPYGVYLDEQKGQFPLKCLQQQGAGTRG</sequence>
<proteinExistence type="predicted"/>
<evidence type="ECO:0000313" key="1">
    <source>
        <dbReference type="EMBL" id="RLV97912.1"/>
    </source>
</evidence>
<reference evidence="1 2" key="1">
    <citation type="journal article" date="2018" name="Proc. R. Soc. B">
        <title>A non-coding region near Follistatin controls head colour polymorphism in the Gouldian finch.</title>
        <authorList>
            <person name="Toomey M.B."/>
            <person name="Marques C.I."/>
            <person name="Andrade P."/>
            <person name="Araujo P.M."/>
            <person name="Sabatino S."/>
            <person name="Gazda M.A."/>
            <person name="Afonso S."/>
            <person name="Lopes R.J."/>
            <person name="Corbo J.C."/>
            <person name="Carneiro M."/>
        </authorList>
    </citation>
    <scope>NUCLEOTIDE SEQUENCE [LARGE SCALE GENOMIC DNA]</scope>
    <source>
        <strain evidence="1">Red01</strain>
        <tissue evidence="1">Muscle</tissue>
    </source>
</reference>
<name>A0A3L8S7J5_CHLGU</name>
<dbReference type="EMBL" id="QUSF01000050">
    <property type="protein sequence ID" value="RLV97912.1"/>
    <property type="molecule type" value="Genomic_DNA"/>
</dbReference>
<comment type="caution">
    <text evidence="1">The sequence shown here is derived from an EMBL/GenBank/DDBJ whole genome shotgun (WGS) entry which is preliminary data.</text>
</comment>
<accession>A0A3L8S7J5</accession>
<protein>
    <submittedName>
        <fullName evidence="1">Uncharacterized protein</fullName>
    </submittedName>
</protein>
<organism evidence="1 2">
    <name type="scientific">Chloebia gouldiae</name>
    <name type="common">Gouldian finch</name>
    <name type="synonym">Erythrura gouldiae</name>
    <dbReference type="NCBI Taxonomy" id="44316"/>
    <lineage>
        <taxon>Eukaryota</taxon>
        <taxon>Metazoa</taxon>
        <taxon>Chordata</taxon>
        <taxon>Craniata</taxon>
        <taxon>Vertebrata</taxon>
        <taxon>Euteleostomi</taxon>
        <taxon>Archelosauria</taxon>
        <taxon>Archosauria</taxon>
        <taxon>Dinosauria</taxon>
        <taxon>Saurischia</taxon>
        <taxon>Theropoda</taxon>
        <taxon>Coelurosauria</taxon>
        <taxon>Aves</taxon>
        <taxon>Neognathae</taxon>
        <taxon>Neoaves</taxon>
        <taxon>Telluraves</taxon>
        <taxon>Australaves</taxon>
        <taxon>Passeriformes</taxon>
        <taxon>Passeroidea</taxon>
        <taxon>Passeridae</taxon>
        <taxon>Chloebia</taxon>
    </lineage>
</organism>